<organism evidence="2 3">
    <name type="scientific">Elysia marginata</name>
    <dbReference type="NCBI Taxonomy" id="1093978"/>
    <lineage>
        <taxon>Eukaryota</taxon>
        <taxon>Metazoa</taxon>
        <taxon>Spiralia</taxon>
        <taxon>Lophotrochozoa</taxon>
        <taxon>Mollusca</taxon>
        <taxon>Gastropoda</taxon>
        <taxon>Heterobranchia</taxon>
        <taxon>Euthyneura</taxon>
        <taxon>Panpulmonata</taxon>
        <taxon>Sacoglossa</taxon>
        <taxon>Placobranchoidea</taxon>
        <taxon>Plakobranchidae</taxon>
        <taxon>Elysia</taxon>
    </lineage>
</organism>
<dbReference type="AlphaFoldDB" id="A0AAV4J0G4"/>
<proteinExistence type="predicted"/>
<accession>A0AAV4J0G4</accession>
<evidence type="ECO:0000313" key="2">
    <source>
        <dbReference type="EMBL" id="GFS14962.1"/>
    </source>
</evidence>
<gene>
    <name evidence="2" type="ORF">ElyMa_006759800</name>
</gene>
<reference evidence="2 3" key="1">
    <citation type="journal article" date="2021" name="Elife">
        <title>Chloroplast acquisition without the gene transfer in kleptoplastic sea slugs, Plakobranchus ocellatus.</title>
        <authorList>
            <person name="Maeda T."/>
            <person name="Takahashi S."/>
            <person name="Yoshida T."/>
            <person name="Shimamura S."/>
            <person name="Takaki Y."/>
            <person name="Nagai Y."/>
            <person name="Toyoda A."/>
            <person name="Suzuki Y."/>
            <person name="Arimoto A."/>
            <person name="Ishii H."/>
            <person name="Satoh N."/>
            <person name="Nishiyama T."/>
            <person name="Hasebe M."/>
            <person name="Maruyama T."/>
            <person name="Minagawa J."/>
            <person name="Obokata J."/>
            <person name="Shigenobu S."/>
        </authorList>
    </citation>
    <scope>NUCLEOTIDE SEQUENCE [LARGE SCALE GENOMIC DNA]</scope>
</reference>
<name>A0AAV4J0G4_9GAST</name>
<keyword evidence="3" id="KW-1185">Reference proteome</keyword>
<sequence>MCAALLSSGELEKHCTPKDSKGSFIKRSGRLTTWKQIRNLRNLSSTQDGQHERSKSLPELAMNKFLTVETSDDEEGSTERQSTAVVASTHSQPSHTRSGWDYYDKGGKVCDMDEAEHSFHRYRHSSYVLDLYQRLQNQSNPPSPDTLAKIDQILLREGFINKEDLARSEKQQQAGSCCHSAASTCDSACSSGDL</sequence>
<comment type="caution">
    <text evidence="2">The sequence shown here is derived from an EMBL/GenBank/DDBJ whole genome shotgun (WGS) entry which is preliminary data.</text>
</comment>
<evidence type="ECO:0000256" key="1">
    <source>
        <dbReference type="SAM" id="MobiDB-lite"/>
    </source>
</evidence>
<feature type="compositionally biased region" description="Polar residues" evidence="1">
    <location>
        <begin position="79"/>
        <end position="97"/>
    </location>
</feature>
<feature type="region of interest" description="Disordered" evidence="1">
    <location>
        <begin position="69"/>
        <end position="97"/>
    </location>
</feature>
<evidence type="ECO:0000313" key="3">
    <source>
        <dbReference type="Proteomes" id="UP000762676"/>
    </source>
</evidence>
<dbReference type="Proteomes" id="UP000762676">
    <property type="component" value="Unassembled WGS sequence"/>
</dbReference>
<dbReference type="EMBL" id="BMAT01013537">
    <property type="protein sequence ID" value="GFS14962.1"/>
    <property type="molecule type" value="Genomic_DNA"/>
</dbReference>
<protein>
    <submittedName>
        <fullName evidence="2">Iporin</fullName>
    </submittedName>
</protein>